<dbReference type="Pfam" id="PF07714">
    <property type="entry name" value="PK_Tyr_Ser-Thr"/>
    <property type="match status" value="1"/>
</dbReference>
<dbReference type="GO" id="GO:0005524">
    <property type="term" value="F:ATP binding"/>
    <property type="evidence" value="ECO:0007669"/>
    <property type="project" value="UniProtKB-KW"/>
</dbReference>
<gene>
    <name evidence="6" type="ORF">LAESUDRAFT_657149</name>
</gene>
<keyword evidence="4" id="KW-0067">ATP-binding</keyword>
<feature type="non-terminal residue" evidence="6">
    <location>
        <position position="1"/>
    </location>
</feature>
<accession>A0A165DF93</accession>
<dbReference type="PROSITE" id="PS50011">
    <property type="entry name" value="PROTEIN_KINASE_DOM"/>
    <property type="match status" value="1"/>
</dbReference>
<keyword evidence="1" id="KW-0808">Transferase</keyword>
<dbReference type="RefSeq" id="XP_040762506.1">
    <property type="nucleotide sequence ID" value="XM_040904662.1"/>
</dbReference>
<protein>
    <submittedName>
        <fullName evidence="6">Kinase-like protein</fullName>
    </submittedName>
</protein>
<dbReference type="SUPFAM" id="SSF56112">
    <property type="entry name" value="Protein kinase-like (PK-like)"/>
    <property type="match status" value="1"/>
</dbReference>
<evidence type="ECO:0000313" key="6">
    <source>
        <dbReference type="EMBL" id="KZT04766.1"/>
    </source>
</evidence>
<evidence type="ECO:0000313" key="7">
    <source>
        <dbReference type="Proteomes" id="UP000076871"/>
    </source>
</evidence>
<dbReference type="STRING" id="1314785.A0A165DF93"/>
<dbReference type="PROSITE" id="PS00108">
    <property type="entry name" value="PROTEIN_KINASE_ST"/>
    <property type="match status" value="1"/>
</dbReference>
<dbReference type="InParanoid" id="A0A165DF93"/>
<dbReference type="Gene3D" id="1.10.510.10">
    <property type="entry name" value="Transferase(Phosphotransferase) domain 1"/>
    <property type="match status" value="1"/>
</dbReference>
<dbReference type="PANTHER" id="PTHR44329:SF288">
    <property type="entry name" value="MITOGEN-ACTIVATED PROTEIN KINASE KINASE KINASE 20"/>
    <property type="match status" value="1"/>
</dbReference>
<evidence type="ECO:0000259" key="5">
    <source>
        <dbReference type="PROSITE" id="PS50011"/>
    </source>
</evidence>
<dbReference type="SMART" id="SM00220">
    <property type="entry name" value="S_TKc"/>
    <property type="match status" value="1"/>
</dbReference>
<dbReference type="GO" id="GO:0004674">
    <property type="term" value="F:protein serine/threonine kinase activity"/>
    <property type="evidence" value="ECO:0007669"/>
    <property type="project" value="TreeGrafter"/>
</dbReference>
<proteinExistence type="predicted"/>
<keyword evidence="3 6" id="KW-0418">Kinase</keyword>
<reference evidence="6 7" key="1">
    <citation type="journal article" date="2016" name="Mol. Biol. Evol.">
        <title>Comparative Genomics of Early-Diverging Mushroom-Forming Fungi Provides Insights into the Origins of Lignocellulose Decay Capabilities.</title>
        <authorList>
            <person name="Nagy L.G."/>
            <person name="Riley R."/>
            <person name="Tritt A."/>
            <person name="Adam C."/>
            <person name="Daum C."/>
            <person name="Floudas D."/>
            <person name="Sun H."/>
            <person name="Yadav J.S."/>
            <person name="Pangilinan J."/>
            <person name="Larsson K.H."/>
            <person name="Matsuura K."/>
            <person name="Barry K."/>
            <person name="Labutti K."/>
            <person name="Kuo R."/>
            <person name="Ohm R.A."/>
            <person name="Bhattacharya S.S."/>
            <person name="Shirouzu T."/>
            <person name="Yoshinaga Y."/>
            <person name="Martin F.M."/>
            <person name="Grigoriev I.V."/>
            <person name="Hibbett D.S."/>
        </authorList>
    </citation>
    <scope>NUCLEOTIDE SEQUENCE [LARGE SCALE GENOMIC DNA]</scope>
    <source>
        <strain evidence="6 7">93-53</strain>
    </source>
</reference>
<keyword evidence="2" id="KW-0547">Nucleotide-binding</keyword>
<evidence type="ECO:0000256" key="2">
    <source>
        <dbReference type="ARBA" id="ARBA00022741"/>
    </source>
</evidence>
<dbReference type="OrthoDB" id="2802347at2759"/>
<keyword evidence="7" id="KW-1185">Reference proteome</keyword>
<sequence length="222" mass="25909">KEALQWRRLHHRNITPFLGITTRISPLCLVSKWMKYNTIVSHIRIQLIDVVKGLEYLHSSHLVHGDLKGVNVLIDEHSHACLSDFRIATMMYYASYNKMSESSGTTRWMVPEHLDPESLEDTDYEPHSSDIYSLSMVVWEIYSGKTPFSEYVHKGTVIIQVLVYNVRLQRTEEMMKIRLTDEIWTIVEVEWSANWHARPTLDRIFISKKSGIISGTNYLQRA</sequence>
<organism evidence="6 7">
    <name type="scientific">Laetiporus sulphureus 93-53</name>
    <dbReference type="NCBI Taxonomy" id="1314785"/>
    <lineage>
        <taxon>Eukaryota</taxon>
        <taxon>Fungi</taxon>
        <taxon>Dikarya</taxon>
        <taxon>Basidiomycota</taxon>
        <taxon>Agaricomycotina</taxon>
        <taxon>Agaricomycetes</taxon>
        <taxon>Polyporales</taxon>
        <taxon>Laetiporus</taxon>
    </lineage>
</organism>
<dbReference type="InterPro" id="IPR051681">
    <property type="entry name" value="Ser/Thr_Kinases-Pseudokinases"/>
</dbReference>
<dbReference type="InterPro" id="IPR008271">
    <property type="entry name" value="Ser/Thr_kinase_AS"/>
</dbReference>
<evidence type="ECO:0000256" key="1">
    <source>
        <dbReference type="ARBA" id="ARBA00022679"/>
    </source>
</evidence>
<dbReference type="InterPro" id="IPR011009">
    <property type="entry name" value="Kinase-like_dom_sf"/>
</dbReference>
<dbReference type="Proteomes" id="UP000076871">
    <property type="component" value="Unassembled WGS sequence"/>
</dbReference>
<feature type="domain" description="Protein kinase" evidence="5">
    <location>
        <begin position="1"/>
        <end position="219"/>
    </location>
</feature>
<evidence type="ECO:0000256" key="3">
    <source>
        <dbReference type="ARBA" id="ARBA00022777"/>
    </source>
</evidence>
<dbReference type="PANTHER" id="PTHR44329">
    <property type="entry name" value="SERINE/THREONINE-PROTEIN KINASE TNNI3K-RELATED"/>
    <property type="match status" value="1"/>
</dbReference>
<name>A0A165DF93_9APHY</name>
<dbReference type="PIRSF" id="PIRSF000654">
    <property type="entry name" value="Integrin-linked_kinase"/>
    <property type="match status" value="1"/>
</dbReference>
<dbReference type="GeneID" id="63821692"/>
<dbReference type="InterPro" id="IPR000719">
    <property type="entry name" value="Prot_kinase_dom"/>
</dbReference>
<dbReference type="InterPro" id="IPR001245">
    <property type="entry name" value="Ser-Thr/Tyr_kinase_cat_dom"/>
</dbReference>
<evidence type="ECO:0000256" key="4">
    <source>
        <dbReference type="ARBA" id="ARBA00022840"/>
    </source>
</evidence>
<dbReference type="AlphaFoldDB" id="A0A165DF93"/>
<dbReference type="EMBL" id="KV427634">
    <property type="protein sequence ID" value="KZT04766.1"/>
    <property type="molecule type" value="Genomic_DNA"/>
</dbReference>